<dbReference type="InterPro" id="IPR005467">
    <property type="entry name" value="His_kinase_dom"/>
</dbReference>
<keyword evidence="5" id="KW-0418">Kinase</keyword>
<feature type="domain" description="PAS" evidence="10">
    <location>
        <begin position="740"/>
        <end position="810"/>
    </location>
</feature>
<dbReference type="InterPro" id="IPR004358">
    <property type="entry name" value="Sig_transdc_His_kin-like_C"/>
</dbReference>
<dbReference type="InterPro" id="IPR029016">
    <property type="entry name" value="GAF-like_dom_sf"/>
</dbReference>
<dbReference type="InterPro" id="IPR003018">
    <property type="entry name" value="GAF"/>
</dbReference>
<sequence>MAELIRDFDWSATPLGPIGSWPISIRTTVGLILRSNLPIATLWGEGGIMIYNDAYAAIAGSRHPHLLGSAVREGWPELAEFSDHFMKVCLAGGRLSYKGQELTLHRSGEPEQVFMDLDYSPVLGESGEPIGVIAMVVETTELVRVHQQLARSEERFRALTTATSSITYRMSADWSELLQIEGRGVLPPLALPARNWIEALVLPEDQNPVRAAIEAAVRARTPFHSEHRIASPTGGVRWLESTAVPLLGPQGEVVEWFGSAADVTERHRANEQRALQQQRQRRLFEQAPGFIVIMRGPDHVVEFVNDAHREVFNSGDWVGRTMREAFPSIAGQGFFEALDEVYTTGRTREFNATPVEFQTSPEACPVLRYLTFVYAPLYDDAGQVTGVFCEGYDVTAAHTAQRRTAALAELGDRIRDIADPDDLAYAASELLGRELGVSRVGYGTIDKAAETISIDRDWNAPGIRSLAGLLHFRDYGSYIDELKRGETVVVENAYEDPRTRDTADNLKGISAQSFVNMPVTEQGGFVALLYLNHAEPRGWSEDELVFIREIADRTRTAVERRRAEAELRQNEERLRFLDLLGKQTANLADADEILATTTRMLGTYLGVSNCAYADMEPDEDHFTIRGDWSVPGSQSIRGYYSLAAFGRLAVVNLRAGKPLVINDNLKELAPEEAATFQSIGIGSTICMPLVKEGRLTALMAIHHKGPHQWTERELGILSEVTERSWAHIERVRSEAAARENDAQFRTLAQVLPSHVWTARPDGLLDWFNDRVYAYSGARPGELDGHSWSHMLHPEDVAAAVLSWQESLASGAPFQNESRMRRRDGEWRWHLARAVPLRDEFGKIVRWVGTNVDVHDQKNAEALLEARLAERTAALAETSERLQQSQKMEAIGNLTGGVAHDFNNLLSAVLGSLELLRKRIGDDPALVKLVDNAVEGANRGASLTRRMLAFARRQNLQAERIYVTALVAGMRELLERSLGPMISIEVDLPADLPLIQTDANQLESALLNLAVNARDAMHGEGRITITGRAELLPVPRHGLAAGNYLRLSIADTGEGMDEITLRRAAEPFYTTKGVGKGTGLGLSMVHGLATQSGGTLVLKSRKGEGTTAEIWLPAVDGNAGTLLATAATHSPVEDSAEARPLRILAVDDDALVLMNTTAMLEDLGHTVREAYSGREALDLLLTDPQVDLVITDHAMPQMTGAQLASEIRSRWPDLPIVLATGYAELPSGNDPGLPRLSKPFSQNDLRRALAAVAV</sequence>
<dbReference type="Gene3D" id="3.30.565.10">
    <property type="entry name" value="Histidine kinase-like ATPase, C-terminal domain"/>
    <property type="match status" value="1"/>
</dbReference>
<feature type="domain" description="Histidine kinase" evidence="8">
    <location>
        <begin position="896"/>
        <end position="1115"/>
    </location>
</feature>
<dbReference type="CDD" id="cd00082">
    <property type="entry name" value="HisKA"/>
    <property type="match status" value="1"/>
</dbReference>
<dbReference type="Pfam" id="PF08448">
    <property type="entry name" value="PAS_4"/>
    <property type="match status" value="2"/>
</dbReference>
<dbReference type="PROSITE" id="PS50109">
    <property type="entry name" value="HIS_KIN"/>
    <property type="match status" value="1"/>
</dbReference>
<dbReference type="Gene3D" id="3.30.450.20">
    <property type="entry name" value="PAS domain"/>
    <property type="match status" value="4"/>
</dbReference>
<keyword evidence="7" id="KW-0175">Coiled coil</keyword>
<comment type="catalytic activity">
    <reaction evidence="1">
        <text>ATP + protein L-histidine = ADP + protein N-phospho-L-histidine.</text>
        <dbReference type="EC" id="2.7.13.3"/>
    </reaction>
</comment>
<dbReference type="InterPro" id="IPR000700">
    <property type="entry name" value="PAS-assoc_C"/>
</dbReference>
<feature type="coiled-coil region" evidence="7">
    <location>
        <begin position="553"/>
        <end position="580"/>
    </location>
</feature>
<keyword evidence="13" id="KW-1185">Reference proteome</keyword>
<dbReference type="Pfam" id="PF00072">
    <property type="entry name" value="Response_reg"/>
    <property type="match status" value="1"/>
</dbReference>
<evidence type="ECO:0000256" key="5">
    <source>
        <dbReference type="ARBA" id="ARBA00022777"/>
    </source>
</evidence>
<dbReference type="InterPro" id="IPR003661">
    <property type="entry name" value="HisK_dim/P_dom"/>
</dbReference>
<evidence type="ECO:0000256" key="2">
    <source>
        <dbReference type="ARBA" id="ARBA00012438"/>
    </source>
</evidence>
<proteinExistence type="predicted"/>
<evidence type="ECO:0000256" key="6">
    <source>
        <dbReference type="PROSITE-ProRule" id="PRU00169"/>
    </source>
</evidence>
<dbReference type="SUPFAM" id="SSF55785">
    <property type="entry name" value="PYP-like sensor domain (PAS domain)"/>
    <property type="match status" value="4"/>
</dbReference>
<dbReference type="EC" id="2.7.13.3" evidence="2"/>
<accession>A0ABW5QP02</accession>
<dbReference type="SUPFAM" id="SSF47384">
    <property type="entry name" value="Homodimeric domain of signal transducing histidine kinase"/>
    <property type="match status" value="1"/>
</dbReference>
<dbReference type="InterPro" id="IPR013655">
    <property type="entry name" value="PAS_fold_3"/>
</dbReference>
<dbReference type="SMART" id="SM00388">
    <property type="entry name" value="HisKA"/>
    <property type="match status" value="1"/>
</dbReference>
<evidence type="ECO:0000259" key="8">
    <source>
        <dbReference type="PROSITE" id="PS50109"/>
    </source>
</evidence>
<dbReference type="PROSITE" id="PS50112">
    <property type="entry name" value="PAS"/>
    <property type="match status" value="1"/>
</dbReference>
<dbReference type="SMART" id="SM00086">
    <property type="entry name" value="PAC"/>
    <property type="match status" value="4"/>
</dbReference>
<dbReference type="NCBIfam" id="TIGR00229">
    <property type="entry name" value="sensory_box"/>
    <property type="match status" value="2"/>
</dbReference>
<dbReference type="SMART" id="SM00448">
    <property type="entry name" value="REC"/>
    <property type="match status" value="1"/>
</dbReference>
<dbReference type="RefSeq" id="WP_386834998.1">
    <property type="nucleotide sequence ID" value="NZ_JBHUNP010000001.1"/>
</dbReference>
<feature type="modified residue" description="4-aspartylphosphate" evidence="6">
    <location>
        <position position="1191"/>
    </location>
</feature>
<comment type="caution">
    <text evidence="12">The sequence shown here is derived from an EMBL/GenBank/DDBJ whole genome shotgun (WGS) entry which is preliminary data.</text>
</comment>
<dbReference type="Gene3D" id="3.30.450.40">
    <property type="match status" value="2"/>
</dbReference>
<dbReference type="InterPro" id="IPR036890">
    <property type="entry name" value="HATPase_C_sf"/>
</dbReference>
<evidence type="ECO:0000259" key="9">
    <source>
        <dbReference type="PROSITE" id="PS50110"/>
    </source>
</evidence>
<dbReference type="PRINTS" id="PR00344">
    <property type="entry name" value="BCTRLSENSOR"/>
</dbReference>
<dbReference type="Pfam" id="PF01590">
    <property type="entry name" value="GAF"/>
    <property type="match status" value="2"/>
</dbReference>
<evidence type="ECO:0000256" key="4">
    <source>
        <dbReference type="ARBA" id="ARBA00022679"/>
    </source>
</evidence>
<organism evidence="12 13">
    <name type="scientific">Devosia albogilva</name>
    <dbReference type="NCBI Taxonomy" id="429726"/>
    <lineage>
        <taxon>Bacteria</taxon>
        <taxon>Pseudomonadati</taxon>
        <taxon>Pseudomonadota</taxon>
        <taxon>Alphaproteobacteria</taxon>
        <taxon>Hyphomicrobiales</taxon>
        <taxon>Devosiaceae</taxon>
        <taxon>Devosia</taxon>
    </lineage>
</organism>
<dbReference type="InterPro" id="IPR052162">
    <property type="entry name" value="Sensor_kinase/Photoreceptor"/>
</dbReference>
<feature type="domain" description="PAC" evidence="11">
    <location>
        <begin position="223"/>
        <end position="275"/>
    </location>
</feature>
<dbReference type="Gene3D" id="3.40.50.2300">
    <property type="match status" value="1"/>
</dbReference>
<evidence type="ECO:0000259" key="10">
    <source>
        <dbReference type="PROSITE" id="PS50112"/>
    </source>
</evidence>
<evidence type="ECO:0000256" key="1">
    <source>
        <dbReference type="ARBA" id="ARBA00000085"/>
    </source>
</evidence>
<dbReference type="SUPFAM" id="SSF55874">
    <property type="entry name" value="ATPase domain of HSP90 chaperone/DNA topoisomerase II/histidine kinase"/>
    <property type="match status" value="1"/>
</dbReference>
<dbReference type="InterPro" id="IPR001789">
    <property type="entry name" value="Sig_transdc_resp-reg_receiver"/>
</dbReference>
<dbReference type="SUPFAM" id="SSF55781">
    <property type="entry name" value="GAF domain-like"/>
    <property type="match status" value="2"/>
</dbReference>
<dbReference type="InterPro" id="IPR011006">
    <property type="entry name" value="CheY-like_superfamily"/>
</dbReference>
<dbReference type="InterPro" id="IPR036097">
    <property type="entry name" value="HisK_dim/P_sf"/>
</dbReference>
<dbReference type="SMART" id="SM00387">
    <property type="entry name" value="HATPase_c"/>
    <property type="match status" value="1"/>
</dbReference>
<dbReference type="InterPro" id="IPR001610">
    <property type="entry name" value="PAC"/>
</dbReference>
<evidence type="ECO:0000256" key="7">
    <source>
        <dbReference type="SAM" id="Coils"/>
    </source>
</evidence>
<dbReference type="Pfam" id="PF08447">
    <property type="entry name" value="PAS_3"/>
    <property type="match status" value="2"/>
</dbReference>
<keyword evidence="3 6" id="KW-0597">Phosphoprotein</keyword>
<dbReference type="InterPro" id="IPR035965">
    <property type="entry name" value="PAS-like_dom_sf"/>
</dbReference>
<dbReference type="InterPro" id="IPR000014">
    <property type="entry name" value="PAS"/>
</dbReference>
<dbReference type="EMBL" id="JBHUNP010000001">
    <property type="protein sequence ID" value="MFD2649454.1"/>
    <property type="molecule type" value="Genomic_DNA"/>
</dbReference>
<dbReference type="PROSITE" id="PS50110">
    <property type="entry name" value="RESPONSE_REGULATORY"/>
    <property type="match status" value="1"/>
</dbReference>
<dbReference type="InterPro" id="IPR013656">
    <property type="entry name" value="PAS_4"/>
</dbReference>
<dbReference type="SMART" id="SM00065">
    <property type="entry name" value="GAF"/>
    <property type="match status" value="2"/>
</dbReference>
<dbReference type="Proteomes" id="UP001597521">
    <property type="component" value="Unassembled WGS sequence"/>
</dbReference>
<dbReference type="Gene3D" id="1.10.287.130">
    <property type="match status" value="1"/>
</dbReference>
<evidence type="ECO:0000313" key="13">
    <source>
        <dbReference type="Proteomes" id="UP001597521"/>
    </source>
</evidence>
<dbReference type="Pfam" id="PF02518">
    <property type="entry name" value="HATPase_c"/>
    <property type="match status" value="1"/>
</dbReference>
<keyword evidence="4" id="KW-0808">Transferase</keyword>
<protein>
    <recommendedName>
        <fullName evidence="2">histidine kinase</fullName>
        <ecNumber evidence="2">2.7.13.3</ecNumber>
    </recommendedName>
</protein>
<evidence type="ECO:0000259" key="11">
    <source>
        <dbReference type="PROSITE" id="PS50113"/>
    </source>
</evidence>
<feature type="domain" description="Response regulatory" evidence="9">
    <location>
        <begin position="1141"/>
        <end position="1252"/>
    </location>
</feature>
<name>A0ABW5QP02_9HYPH</name>
<evidence type="ECO:0000256" key="3">
    <source>
        <dbReference type="ARBA" id="ARBA00022553"/>
    </source>
</evidence>
<dbReference type="SUPFAM" id="SSF52172">
    <property type="entry name" value="CheY-like"/>
    <property type="match status" value="1"/>
</dbReference>
<reference evidence="13" key="1">
    <citation type="journal article" date="2019" name="Int. J. Syst. Evol. Microbiol.">
        <title>The Global Catalogue of Microorganisms (GCM) 10K type strain sequencing project: providing services to taxonomists for standard genome sequencing and annotation.</title>
        <authorList>
            <consortium name="The Broad Institute Genomics Platform"/>
            <consortium name="The Broad Institute Genome Sequencing Center for Infectious Disease"/>
            <person name="Wu L."/>
            <person name="Ma J."/>
        </authorList>
    </citation>
    <scope>NUCLEOTIDE SEQUENCE [LARGE SCALE GENOMIC DNA]</scope>
    <source>
        <strain evidence="13">CCM 7427</strain>
    </source>
</reference>
<dbReference type="PROSITE" id="PS50113">
    <property type="entry name" value="PAC"/>
    <property type="match status" value="3"/>
</dbReference>
<dbReference type="CDD" id="cd00130">
    <property type="entry name" value="PAS"/>
    <property type="match status" value="2"/>
</dbReference>
<feature type="domain" description="PAC" evidence="11">
    <location>
        <begin position="98"/>
        <end position="151"/>
    </location>
</feature>
<feature type="domain" description="PAC" evidence="11">
    <location>
        <begin position="813"/>
        <end position="865"/>
    </location>
</feature>
<dbReference type="Pfam" id="PF00512">
    <property type="entry name" value="HisKA"/>
    <property type="match status" value="1"/>
</dbReference>
<gene>
    <name evidence="12" type="ORF">ACFSX5_16835</name>
</gene>
<evidence type="ECO:0000313" key="12">
    <source>
        <dbReference type="EMBL" id="MFD2649454.1"/>
    </source>
</evidence>
<dbReference type="SMART" id="SM00091">
    <property type="entry name" value="PAS"/>
    <property type="match status" value="2"/>
</dbReference>
<dbReference type="PANTHER" id="PTHR43304:SF1">
    <property type="entry name" value="PAC DOMAIN-CONTAINING PROTEIN"/>
    <property type="match status" value="1"/>
</dbReference>
<dbReference type="PANTHER" id="PTHR43304">
    <property type="entry name" value="PHYTOCHROME-LIKE PROTEIN CPH1"/>
    <property type="match status" value="1"/>
</dbReference>
<dbReference type="InterPro" id="IPR003594">
    <property type="entry name" value="HATPase_dom"/>
</dbReference>